<gene>
    <name evidence="3" type="ORF">SAMN05421630_102567</name>
</gene>
<dbReference type="STRING" id="530584.SAMN05421630_102567"/>
<keyword evidence="1" id="KW-0808">Transferase</keyword>
<dbReference type="PANTHER" id="PTHR34069:SF2">
    <property type="entry name" value="BETA-KETOACYL-[ACYL-CARRIER-PROTEIN] SYNTHASE III"/>
    <property type="match status" value="1"/>
</dbReference>
<dbReference type="Gene3D" id="3.40.47.10">
    <property type="match status" value="2"/>
</dbReference>
<name>A0A1G6MJW6_9PSEU</name>
<dbReference type="EMBL" id="FMZE01000002">
    <property type="protein sequence ID" value="SDC55813.1"/>
    <property type="molecule type" value="Genomic_DNA"/>
</dbReference>
<dbReference type="PANTHER" id="PTHR34069">
    <property type="entry name" value="3-OXOACYL-[ACYL-CARRIER-PROTEIN] SYNTHASE 3"/>
    <property type="match status" value="1"/>
</dbReference>
<proteinExistence type="predicted"/>
<organism evidence="3 4">
    <name type="scientific">Prauserella marina</name>
    <dbReference type="NCBI Taxonomy" id="530584"/>
    <lineage>
        <taxon>Bacteria</taxon>
        <taxon>Bacillati</taxon>
        <taxon>Actinomycetota</taxon>
        <taxon>Actinomycetes</taxon>
        <taxon>Pseudonocardiales</taxon>
        <taxon>Pseudonocardiaceae</taxon>
        <taxon>Prauserella</taxon>
    </lineage>
</organism>
<sequence>MTVELPFIDSTGTWLPPRVPTERAVAAGKFDAALARATDVISVAVAGDESAPEMAARAAKTALARARSTAADIDLVLHASFFYQGHDLWTPASYVQREAVGNKCPALEVRQVSNGGMAAMELASAYLAVDPGRSSALITTGDKFCEPGFDRWHSDPGTVYADGGTALVLSRHGGFARLRSLVTVSEPELEGMNRGDDPFGRTPFEHRRPVDYEVCKRAFLAGTSVSYVVSLVSSGQDNAIKQALVAAELELGEIDRIVLPHVGRRRLKAAYFSRFGIDPARTTWPWNRAVGHLGAGDPIAGLDHLVNSGVLDAGQTCLLVSVGAGYSWSCAVIEVLERPAWAGRGRDGGR</sequence>
<reference evidence="3 4" key="1">
    <citation type="submission" date="2016-10" db="EMBL/GenBank/DDBJ databases">
        <authorList>
            <person name="de Groot N.N."/>
        </authorList>
    </citation>
    <scope>NUCLEOTIDE SEQUENCE [LARGE SCALE GENOMIC DNA]</scope>
    <source>
        <strain evidence="3 4">CGMCC 4.5506</strain>
    </source>
</reference>
<keyword evidence="2" id="KW-0012">Acyltransferase</keyword>
<evidence type="ECO:0000256" key="1">
    <source>
        <dbReference type="ARBA" id="ARBA00022679"/>
    </source>
</evidence>
<dbReference type="AlphaFoldDB" id="A0A1G6MJW6"/>
<dbReference type="Pfam" id="PF08541">
    <property type="entry name" value="ACP_syn_III_C"/>
    <property type="match status" value="1"/>
</dbReference>
<dbReference type="InterPro" id="IPR013747">
    <property type="entry name" value="ACP_syn_III_C"/>
</dbReference>
<dbReference type="SUPFAM" id="SSF53901">
    <property type="entry name" value="Thiolase-like"/>
    <property type="match status" value="1"/>
</dbReference>
<dbReference type="CDD" id="cd00827">
    <property type="entry name" value="init_cond_enzymes"/>
    <property type="match status" value="1"/>
</dbReference>
<evidence type="ECO:0000313" key="4">
    <source>
        <dbReference type="Proteomes" id="UP000199494"/>
    </source>
</evidence>
<dbReference type="RefSeq" id="WP_245865905.1">
    <property type="nucleotide sequence ID" value="NZ_CP016353.1"/>
</dbReference>
<accession>A0A1G6MJW6</accession>
<keyword evidence="4" id="KW-1185">Reference proteome</keyword>
<evidence type="ECO:0000313" key="3">
    <source>
        <dbReference type="EMBL" id="SDC55813.1"/>
    </source>
</evidence>
<dbReference type="Proteomes" id="UP000199494">
    <property type="component" value="Unassembled WGS sequence"/>
</dbReference>
<dbReference type="GO" id="GO:0016746">
    <property type="term" value="F:acyltransferase activity"/>
    <property type="evidence" value="ECO:0007669"/>
    <property type="project" value="UniProtKB-KW"/>
</dbReference>
<evidence type="ECO:0000256" key="2">
    <source>
        <dbReference type="ARBA" id="ARBA00023315"/>
    </source>
</evidence>
<dbReference type="GO" id="GO:0044550">
    <property type="term" value="P:secondary metabolite biosynthetic process"/>
    <property type="evidence" value="ECO:0007669"/>
    <property type="project" value="TreeGrafter"/>
</dbReference>
<dbReference type="InterPro" id="IPR016039">
    <property type="entry name" value="Thiolase-like"/>
</dbReference>
<protein>
    <submittedName>
        <fullName evidence="3">3-oxoacyl-[acyl-carrier-protein] synthase-3</fullName>
    </submittedName>
</protein>